<dbReference type="InterPro" id="IPR046738">
    <property type="entry name" value="DUF6788"/>
</dbReference>
<dbReference type="InterPro" id="IPR027417">
    <property type="entry name" value="P-loop_NTPase"/>
</dbReference>
<feature type="domain" description="AAA" evidence="1">
    <location>
        <begin position="120"/>
        <end position="245"/>
    </location>
</feature>
<dbReference type="InterPro" id="IPR041682">
    <property type="entry name" value="AAA_14"/>
</dbReference>
<feature type="domain" description="DUF6788" evidence="2">
    <location>
        <begin position="8"/>
        <end position="52"/>
    </location>
</feature>
<reference evidence="3 4" key="1">
    <citation type="submission" date="2018-08" db="EMBL/GenBank/DDBJ databases">
        <title>A genome reference for cultivated species of the human gut microbiota.</title>
        <authorList>
            <person name="Zou Y."/>
            <person name="Xue W."/>
            <person name="Luo G."/>
        </authorList>
    </citation>
    <scope>NUCLEOTIDE SEQUENCE [LARGE SCALE GENOMIC DNA]</scope>
    <source>
        <strain evidence="3 4">AF10-31</strain>
    </source>
</reference>
<proteinExistence type="predicted"/>
<dbReference type="Proteomes" id="UP000284651">
    <property type="component" value="Unassembled WGS sequence"/>
</dbReference>
<accession>A0A413CU36</accession>
<gene>
    <name evidence="3" type="ORF">DWV56_06095</name>
</gene>
<evidence type="ECO:0000259" key="1">
    <source>
        <dbReference type="Pfam" id="PF13173"/>
    </source>
</evidence>
<keyword evidence="3" id="KW-0547">Nucleotide-binding</keyword>
<dbReference type="PANTHER" id="PTHR33295:SF18">
    <property type="entry name" value="AAA+ ATPASE DOMAIN-CONTAINING PROTEIN"/>
    <property type="match status" value="1"/>
</dbReference>
<dbReference type="EMBL" id="QSAT01000016">
    <property type="protein sequence ID" value="RGW75129.1"/>
    <property type="molecule type" value="Genomic_DNA"/>
</dbReference>
<sequence length="588" mass="69154">MSKNEYTRIIKEIETLPTGGITYKKINGKKYAYYQWREDGKQHSKRVKDDELGSLATKIAKRKELQALLKDVDITESMHEFNCVVRTGGDLDRFADLVKDWKKRECYKELENYVYSDIHDRVFILYGLRRTGKTTLIRQLILNMDRETRDKTAFIQVQDNKTMAELNQDLKFLETNGYCYVFIDEVTLLDDFIEGAALFSDVFAASGMKIVLSGTDSLGFLFSESEELYDRCIMSHTTFISYREFENVLGLHGIDDYIRYGGTMSLGGNHYNNHSTIFSTKKSTDEYVDSAIARNIQHSLKNYQYETHFRSLKELYEKNELTSVINRIVEDINHRFTLEVLTRDFSSHDLRVSAKNLRKDRMHPTDILDQVDIVQVNQTLKELLEIRDKQEQSIQITDAHRKEIKEYLDLLDLTVEIENRWMTDFNKKETRTVFSQPGMRYSQAEALIQSLMQDDRFRNLSFNERKRITERILDEVKGRMMEDIVLLETKLSKKNCEVFRLQFAVGEYDMVVFNPEEGNCQIYEIKHSKEMVLQQCRHLLDEQKSKETEFRYGTITGKYVIYRGENAELKEASEPISYLNVEDYLKNL</sequence>
<organism evidence="3 4">
    <name type="scientific">Holdemanella biformis</name>
    <dbReference type="NCBI Taxonomy" id="1735"/>
    <lineage>
        <taxon>Bacteria</taxon>
        <taxon>Bacillati</taxon>
        <taxon>Bacillota</taxon>
        <taxon>Erysipelotrichia</taxon>
        <taxon>Erysipelotrichales</taxon>
        <taxon>Erysipelotrichaceae</taxon>
        <taxon>Holdemanella</taxon>
    </lineage>
</organism>
<dbReference type="Pfam" id="PF20586">
    <property type="entry name" value="DUF6788"/>
    <property type="match status" value="1"/>
</dbReference>
<evidence type="ECO:0000313" key="3">
    <source>
        <dbReference type="EMBL" id="RGW75129.1"/>
    </source>
</evidence>
<dbReference type="Gene3D" id="3.40.50.300">
    <property type="entry name" value="P-loop containing nucleotide triphosphate hydrolases"/>
    <property type="match status" value="1"/>
</dbReference>
<protein>
    <submittedName>
        <fullName evidence="3">ATP-binding protein</fullName>
    </submittedName>
</protein>
<dbReference type="GO" id="GO:0005524">
    <property type="term" value="F:ATP binding"/>
    <property type="evidence" value="ECO:0007669"/>
    <property type="project" value="UniProtKB-KW"/>
</dbReference>
<dbReference type="RefSeq" id="WP_118357216.1">
    <property type="nucleotide sequence ID" value="NZ_QSAT01000016.1"/>
</dbReference>
<comment type="caution">
    <text evidence="3">The sequence shown here is derived from an EMBL/GenBank/DDBJ whole genome shotgun (WGS) entry which is preliminary data.</text>
</comment>
<evidence type="ECO:0000313" key="4">
    <source>
        <dbReference type="Proteomes" id="UP000284651"/>
    </source>
</evidence>
<dbReference type="Pfam" id="PF13173">
    <property type="entry name" value="AAA_14"/>
    <property type="match status" value="1"/>
</dbReference>
<dbReference type="SUPFAM" id="SSF52540">
    <property type="entry name" value="P-loop containing nucleoside triphosphate hydrolases"/>
    <property type="match status" value="1"/>
</dbReference>
<dbReference type="PANTHER" id="PTHR33295">
    <property type="entry name" value="ATPASE"/>
    <property type="match status" value="1"/>
</dbReference>
<keyword evidence="3" id="KW-0067">ATP-binding</keyword>
<name>A0A413CU36_9FIRM</name>
<evidence type="ECO:0000259" key="2">
    <source>
        <dbReference type="Pfam" id="PF20586"/>
    </source>
</evidence>
<dbReference type="AlphaFoldDB" id="A0A413CU36"/>